<protein>
    <submittedName>
        <fullName evidence="5">DEAD/DEAH box helicase</fullName>
    </submittedName>
</protein>
<organism evidence="5 6">
    <name type="scientific">Bacteroides acidifaciens</name>
    <dbReference type="NCBI Taxonomy" id="85831"/>
    <lineage>
        <taxon>Bacteria</taxon>
        <taxon>Pseudomonadati</taxon>
        <taxon>Bacteroidota</taxon>
        <taxon>Bacteroidia</taxon>
        <taxon>Bacteroidales</taxon>
        <taxon>Bacteroidaceae</taxon>
        <taxon>Bacteroides</taxon>
    </lineage>
</organism>
<comment type="caution">
    <text evidence="5">The sequence shown here is derived from an EMBL/GenBank/DDBJ whole genome shotgun (WGS) entry which is preliminary data.</text>
</comment>
<dbReference type="SMART" id="SM00487">
    <property type="entry name" value="DEXDc"/>
    <property type="match status" value="1"/>
</dbReference>
<sequence>MNIIDIYDKLKSSYKNYIGSFVSIKDERIKQKVSEAIQDEKLWPKALIQFNPNFAQGIGVSQLIERGLPIHKDLEQFFNTPFYKHQQEAIELGCQNKEFIVTSGTGSGKSRTFMATIFNYVLQHQEDCIEKTIAIIVYPMNALINSQAEELGRYQQQYEETTGRKCPFTFGKYTGQEDSQARERMQQTPPNIILTNYMMLELLMTRAGDEKRLRDCFLENLHYLVFDELHTYRGMQGSDVSFLIRRIKAQAKGEVLCFGTSATMVADDKLSYKEQRQKVADVASCIFGSTYDSSQVVDETLKAGLTNPHYTKSDLVAAIIAPIPSELNATLIQNFPTTNWIEQNVALRYDVEERKYFRGTPCSIENIAEKLFHDIDGAISQEKCFSHIIGVLNWCNEVNVNHGTNLLPYKIHQFIPQTGNVYATLGNPRDRYITVEEKLYCEELSDESSKVMYYPIMFSRLSGHELYSVKISNGTLSPRNFDERNESNEEEQEQSVDNGYIIVPHNNECIDDLLLDPDSDDIPEDWYKLDRQGNRKFKKTYSDRFPKKIYFNVFGQISESADGLKESIEGVYIPSPLKYDPTAKAIFSGSSKEWSKLSKIGSEGRSTATTVLSYENIIKMNNAGVDSVDRKVMTFVDARQDAALQAGHFNDFIRIGKIRSAIWNAVKNSEDPVGSDKIARLVFKHLNLSHEDYFRYPNWSGGRAKKVESVMERYLGTIIFDNLAGNWQVNMPNLEDCALLKINYEFLHDEITGENGSERLYDIPQLEGLSDESKERFIVQILDYMRHKLCIYSDERTEEAARDTEKQVRENLKSPWTLDDNDKIASAHALCFVKPQNKRKSYGKEVAGYRSKLAYFVRDFLNANGSAVTINSAEEYVAYMQSLFAALGNYIQENDGAYQLYYSCILWEKGDEKNIRADLIKIRTIGDEIVYTPNKYFQEFYKQIPMANVKLEAKDHTGQVSKSEREERERQFRNGEFPVLYCSPTMELGIDIKDLSIVGMRNVPPTPANYTQRAGRAGRSGQAALIYTYCRPRNSHENYYLRHPEKMVSGEVKAPRMELVNEELFSTHFHSTILSICPILQLSNGIADLVDYSNANAITLKQEVVHHLQLSDERKTEIKQIFKQVIADQYLSNRISNELPYWFTNSWMDNILNNYLADFDKALNRWRSLYKLAQQQIEEAQTILRNNVYGENSNEKKEALLKEKRGIELRDMLLGQNQGKNAEENEFYPYRYFASEGFLPGYNFTKLPQRALLQYKNSDKVEYLSRAKSLALTEFGPQNIIYNNGGKFRISRMMLTGDPTPNKFFYNPKTGVIYKNQENAAHHTDIITGESLDGISRMIPGYCIQSQDMVAQETEKITCQEEERSRKFYQLKTYFSSDDTHAMSMCELKTGNGTHLANIRYIPSCRLTYILESKNDNNANGFAFDTKTGDWISSERMTNYAQKQQEHPEEPSHIKYVKLFTETTANAIYIQPLEALALGDRGAVRTFLYAFKQAIEDVFQIEGSEIGADVMGEEKIPNVLIYENAEGSLGVLSRLVAEPASYHAVVKRAYEICYKKSSLLSDEEREKLIPADYTNLLNYYNQPYHQLIDVRKIYNTLCIMMNADIEVRSAGQYQSYDKQYEALEAARDHNSSTEYEFLKYLYEHKLRLPDKAQPMFPEQYYVQPDFMYGDRIVIFCDGTPHDLPEVQEDDRNKREVLEDAGYIVMAWHYATPLADFVAAHSDIFTPIS</sequence>
<evidence type="ECO:0000259" key="4">
    <source>
        <dbReference type="PROSITE" id="PS51194"/>
    </source>
</evidence>
<evidence type="ECO:0000313" key="5">
    <source>
        <dbReference type="EMBL" id="RLT81424.1"/>
    </source>
</evidence>
<dbReference type="GO" id="GO:0043138">
    <property type="term" value="F:3'-5' DNA helicase activity"/>
    <property type="evidence" value="ECO:0007669"/>
    <property type="project" value="TreeGrafter"/>
</dbReference>
<dbReference type="GO" id="GO:0005524">
    <property type="term" value="F:ATP binding"/>
    <property type="evidence" value="ECO:0007669"/>
    <property type="project" value="UniProtKB-KW"/>
</dbReference>
<dbReference type="PROSITE" id="PS51194">
    <property type="entry name" value="HELICASE_CTER"/>
    <property type="match status" value="1"/>
</dbReference>
<keyword evidence="5" id="KW-0347">Helicase</keyword>
<dbReference type="Gene3D" id="3.40.50.300">
    <property type="entry name" value="P-loop containing nucleotide triphosphate hydrolases"/>
    <property type="match status" value="2"/>
</dbReference>
<keyword evidence="2" id="KW-0067">ATP-binding</keyword>
<dbReference type="PANTHER" id="PTHR47957:SF3">
    <property type="entry name" value="ATP-DEPENDENT HELICASE HRQ1"/>
    <property type="match status" value="1"/>
</dbReference>
<dbReference type="GO" id="GO:0006289">
    <property type="term" value="P:nucleotide-excision repair"/>
    <property type="evidence" value="ECO:0007669"/>
    <property type="project" value="TreeGrafter"/>
</dbReference>
<dbReference type="InterPro" id="IPR014001">
    <property type="entry name" value="Helicase_ATP-bd"/>
</dbReference>
<evidence type="ECO:0000256" key="2">
    <source>
        <dbReference type="ARBA" id="ARBA00022840"/>
    </source>
</evidence>
<dbReference type="GO" id="GO:0003676">
    <property type="term" value="F:nucleic acid binding"/>
    <property type="evidence" value="ECO:0007669"/>
    <property type="project" value="InterPro"/>
</dbReference>
<dbReference type="SMART" id="SM00490">
    <property type="entry name" value="HELICc"/>
    <property type="match status" value="1"/>
</dbReference>
<dbReference type="Pfam" id="PF00270">
    <property type="entry name" value="DEAD"/>
    <property type="match status" value="1"/>
</dbReference>
<dbReference type="PANTHER" id="PTHR47957">
    <property type="entry name" value="ATP-DEPENDENT HELICASE HRQ1"/>
    <property type="match status" value="1"/>
</dbReference>
<proteinExistence type="predicted"/>
<dbReference type="PROSITE" id="PS51192">
    <property type="entry name" value="HELICASE_ATP_BIND_1"/>
    <property type="match status" value="1"/>
</dbReference>
<dbReference type="SUPFAM" id="SSF52540">
    <property type="entry name" value="P-loop containing nucleoside triphosphate hydrolases"/>
    <property type="match status" value="1"/>
</dbReference>
<evidence type="ECO:0000259" key="3">
    <source>
        <dbReference type="PROSITE" id="PS51192"/>
    </source>
</evidence>
<reference evidence="5 6" key="1">
    <citation type="submission" date="2018-09" db="EMBL/GenBank/DDBJ databases">
        <title>Murine metabolic-syndrome-specific gut microbial biobank.</title>
        <authorList>
            <person name="Liu C."/>
        </authorList>
    </citation>
    <scope>NUCLEOTIDE SEQUENCE [LARGE SCALE GENOMIC DNA]</scope>
    <source>
        <strain evidence="5 6">0.1X-D8-26</strain>
    </source>
</reference>
<feature type="domain" description="Helicase C-terminal" evidence="4">
    <location>
        <begin position="914"/>
        <end position="1065"/>
    </location>
</feature>
<dbReference type="Pfam" id="PF00271">
    <property type="entry name" value="Helicase_C"/>
    <property type="match status" value="1"/>
</dbReference>
<dbReference type="Gene3D" id="3.40.960.10">
    <property type="entry name" value="VSR Endonuclease"/>
    <property type="match status" value="1"/>
</dbReference>
<dbReference type="InterPro" id="IPR001650">
    <property type="entry name" value="Helicase_C-like"/>
</dbReference>
<dbReference type="InterPro" id="IPR011545">
    <property type="entry name" value="DEAD/DEAH_box_helicase_dom"/>
</dbReference>
<keyword evidence="1" id="KW-0547">Nucleotide-binding</keyword>
<dbReference type="RefSeq" id="WP_121766989.1">
    <property type="nucleotide sequence ID" value="NZ_RAZM01000005.1"/>
</dbReference>
<dbReference type="InterPro" id="IPR027417">
    <property type="entry name" value="P-loop_NTPase"/>
</dbReference>
<evidence type="ECO:0000256" key="1">
    <source>
        <dbReference type="ARBA" id="ARBA00022741"/>
    </source>
</evidence>
<dbReference type="Proteomes" id="UP000267159">
    <property type="component" value="Unassembled WGS sequence"/>
</dbReference>
<dbReference type="GO" id="GO:0036297">
    <property type="term" value="P:interstrand cross-link repair"/>
    <property type="evidence" value="ECO:0007669"/>
    <property type="project" value="TreeGrafter"/>
</dbReference>
<gene>
    <name evidence="5" type="ORF">D7Y07_03095</name>
</gene>
<name>A0A3L8ABT8_9BACE</name>
<evidence type="ECO:0000313" key="6">
    <source>
        <dbReference type="Proteomes" id="UP000267159"/>
    </source>
</evidence>
<keyword evidence="5" id="KW-0378">Hydrolase</keyword>
<feature type="domain" description="Helicase ATP-binding" evidence="3">
    <location>
        <begin position="90"/>
        <end position="282"/>
    </location>
</feature>
<dbReference type="EMBL" id="RAZM01000005">
    <property type="protein sequence ID" value="RLT81424.1"/>
    <property type="molecule type" value="Genomic_DNA"/>
</dbReference>
<accession>A0A3L8ABT8</accession>